<organism evidence="1 2">
    <name type="scientific">Myotis myotis</name>
    <name type="common">Greater mouse-eared bat</name>
    <name type="synonym">Vespertilio myotis</name>
    <dbReference type="NCBI Taxonomy" id="51298"/>
    <lineage>
        <taxon>Eukaryota</taxon>
        <taxon>Metazoa</taxon>
        <taxon>Chordata</taxon>
        <taxon>Craniata</taxon>
        <taxon>Vertebrata</taxon>
        <taxon>Euteleostomi</taxon>
        <taxon>Mammalia</taxon>
        <taxon>Eutheria</taxon>
        <taxon>Laurasiatheria</taxon>
        <taxon>Chiroptera</taxon>
        <taxon>Yangochiroptera</taxon>
        <taxon>Vespertilionidae</taxon>
        <taxon>Myotis</taxon>
    </lineage>
</organism>
<name>A0A7J7VI22_MYOMY</name>
<evidence type="ECO:0008006" key="3">
    <source>
        <dbReference type="Google" id="ProtNLM"/>
    </source>
</evidence>
<gene>
    <name evidence="1" type="ORF">mMyoMyo1_008268</name>
</gene>
<reference evidence="1 2" key="1">
    <citation type="journal article" date="2020" name="Nature">
        <title>Six reference-quality genomes reveal evolution of bat adaptations.</title>
        <authorList>
            <person name="Jebb D."/>
            <person name="Huang Z."/>
            <person name="Pippel M."/>
            <person name="Hughes G.M."/>
            <person name="Lavrichenko K."/>
            <person name="Devanna P."/>
            <person name="Winkler S."/>
            <person name="Jermiin L.S."/>
            <person name="Skirmuntt E.C."/>
            <person name="Katzourakis A."/>
            <person name="Burkitt-Gray L."/>
            <person name="Ray D.A."/>
            <person name="Sullivan K.A.M."/>
            <person name="Roscito J.G."/>
            <person name="Kirilenko B.M."/>
            <person name="Davalos L.M."/>
            <person name="Corthals A.P."/>
            <person name="Power M.L."/>
            <person name="Jones G."/>
            <person name="Ransome R.D."/>
            <person name="Dechmann D.K.N."/>
            <person name="Locatelli A.G."/>
            <person name="Puechmaille S.J."/>
            <person name="Fedrigo O."/>
            <person name="Jarvis E.D."/>
            <person name="Hiller M."/>
            <person name="Vernes S.C."/>
            <person name="Myers E.W."/>
            <person name="Teeling E.C."/>
        </authorList>
    </citation>
    <scope>NUCLEOTIDE SEQUENCE [LARGE SCALE GENOMIC DNA]</scope>
    <source>
        <strain evidence="1">MMyoMyo1</strain>
        <tissue evidence="1">Flight muscle</tissue>
    </source>
</reference>
<proteinExistence type="predicted"/>
<protein>
    <recommendedName>
        <fullName evidence="3">PiggyBac transposable element-derived protein domain-containing protein</fullName>
    </recommendedName>
</protein>
<dbReference type="Proteomes" id="UP000527355">
    <property type="component" value="Unassembled WGS sequence"/>
</dbReference>
<keyword evidence="2" id="KW-1185">Reference proteome</keyword>
<evidence type="ECO:0000313" key="2">
    <source>
        <dbReference type="Proteomes" id="UP000527355"/>
    </source>
</evidence>
<dbReference type="AlphaFoldDB" id="A0A7J7VI22"/>
<dbReference type="EMBL" id="JABWUV010000010">
    <property type="protein sequence ID" value="KAF6324802.1"/>
    <property type="molecule type" value="Genomic_DNA"/>
</dbReference>
<comment type="caution">
    <text evidence="1">The sequence shown here is derived from an EMBL/GenBank/DDBJ whole genome shotgun (WGS) entry which is preliminary data.</text>
</comment>
<accession>A0A7J7VI22</accession>
<evidence type="ECO:0000313" key="1">
    <source>
        <dbReference type="EMBL" id="KAF6324802.1"/>
    </source>
</evidence>
<sequence length="170" mass="18769">MASSSKSAFISDDIAKYVNSCCEDDNFVEDIGEGCPSGSDQECPIKSELESDCSDVFVPLKHKRVPVIIESSDSYSTCENVEDLHNSSFPVFIETQLGQDLYVQSSLSFLESPGPKHAPPQDAKPIEYFDMFFTLALWNLMVAETNSMEISFCVLSSKYHPVLESDNGGL</sequence>